<dbReference type="Proteomes" id="UP000831701">
    <property type="component" value="Chromosome 18"/>
</dbReference>
<comment type="caution">
    <text evidence="1">The sequence shown here is derived from an EMBL/GenBank/DDBJ whole genome shotgun (WGS) entry which is preliminary data.</text>
</comment>
<organism evidence="1 2">
    <name type="scientific">Scortum barcoo</name>
    <name type="common">barcoo grunter</name>
    <dbReference type="NCBI Taxonomy" id="214431"/>
    <lineage>
        <taxon>Eukaryota</taxon>
        <taxon>Metazoa</taxon>
        <taxon>Chordata</taxon>
        <taxon>Craniata</taxon>
        <taxon>Vertebrata</taxon>
        <taxon>Euteleostomi</taxon>
        <taxon>Actinopterygii</taxon>
        <taxon>Neopterygii</taxon>
        <taxon>Teleostei</taxon>
        <taxon>Neoteleostei</taxon>
        <taxon>Acanthomorphata</taxon>
        <taxon>Eupercaria</taxon>
        <taxon>Centrarchiformes</taxon>
        <taxon>Terapontoidei</taxon>
        <taxon>Terapontidae</taxon>
        <taxon>Scortum</taxon>
    </lineage>
</organism>
<evidence type="ECO:0000313" key="1">
    <source>
        <dbReference type="EMBL" id="KAI3358270.1"/>
    </source>
</evidence>
<protein>
    <submittedName>
        <fullName evidence="1">Uncharacterized protein</fullName>
    </submittedName>
</protein>
<keyword evidence="2" id="KW-1185">Reference proteome</keyword>
<dbReference type="EMBL" id="CM041548">
    <property type="protein sequence ID" value="KAI3358270.1"/>
    <property type="molecule type" value="Genomic_DNA"/>
</dbReference>
<evidence type="ECO:0000313" key="2">
    <source>
        <dbReference type="Proteomes" id="UP000831701"/>
    </source>
</evidence>
<reference evidence="1" key="1">
    <citation type="submission" date="2022-04" db="EMBL/GenBank/DDBJ databases">
        <title>Jade perch genome.</title>
        <authorList>
            <person name="Chao B."/>
        </authorList>
    </citation>
    <scope>NUCLEOTIDE SEQUENCE</scope>
    <source>
        <strain evidence="1">CB-2022</strain>
    </source>
</reference>
<accession>A0ACB8VS18</accession>
<name>A0ACB8VS18_9TELE</name>
<gene>
    <name evidence="1" type="ORF">L3Q82_003267</name>
</gene>
<sequence>MFTSFSLRCSEDNKELFSQQVFETIMHSFCIDYIDYRCVLAAILEEGGAKEVWIWTRTSYQWREHWECDGVFSLTPSDVQQLLVRKEEVPPEQQDRSSSLDQEDPEPPHIKEEQEEVWSSQEGEQLQGLEEADISKFPFTPVPVKSEDDEEKPQSSQLHQTHTEQMETGADGEDCGGPEPARNSDPDQHLQPDADEKLSDSSETENSDENWKETREAQREIKQEEPPESPHIKEEQEEVWSSQEGEQLQGLEEADISKFPFTPVPVKSEDDEEKPQSSQLHQTHTEQMETGADGEDCGGPEPARNSDPDQHLQPDADEKTSDSSDPETEDSDDWEETREAQSGLNCPNNGHKSLTRRSSKQTILPDPMESAEHQLISTKTNSKALVKQRLTAAAEEIFVLFERTIAEYEEELSRSKEENERQRKLLDAVFKPEVRLHRAGLFRFTGPQRKNSARTNSELYGKEPHTGETGEENPPMFSGLSVSIQECLHQEDPEPPHIKEEQEEVWSSQEGEQLQGLEEADISKFPFTPVPVKSEDDEEKPQSSQLHQTHTEQMETGADGEDCGGPEPARNSDPDQHLQPDADEKLSDSSETEDSDDDWKETREAQSGLNCPKNNEFSVSDKRCIIGKKPFSCSECGKAFCYKSSMKDRTINSGKSKGGGVCFMVNNKWCSDVEIISTGCSLDLEHLMIRCRPYYLPREFTSGCHDSSVCSATRRHHNKAMDELFGVIDRTETSRPEAAFIVAGDFNNSANLRKVLPRYHQHISCPTRGENTLDHVYTPYTDMDTYKLLPRSPFRKSDHASVLLLPSYRQKLKRDGPVTRTIQQWSDQSDSALHATASARRSGVCLRTQT</sequence>
<proteinExistence type="predicted"/>